<dbReference type="Gene3D" id="2.60.40.790">
    <property type="match status" value="1"/>
</dbReference>
<dbReference type="STRING" id="52838.A0A4S8JGK1"/>
<sequence>MGEDLLTTLSMENHHPSTLLSMDPSGGLLLSSSHEDSDRELLIQRPQVVLSGAPDINLPLSAERSPSQQSWNSDPCDMLDVGLGPQLYDAEATLHIPKVTAARKCTKRGDSIWGAWFFFSFYFKPILSEKSKGKVIWDENGVNGFDKSDVRHDVFLVQHDMENMYMWVFKERPENALGKMQLRSYMNGHSRLGEPQFPFSVVLSGAPDINLPLSAERSPSQQSWNSDPCDMLDVGLGPQLYDAEATLHIPKVTAARKCTKRGDSIWGRGSSLASISSPFSREIQGRSSGMKMGLTALTSLMFATTCFLVQHDMENMYMWVFKERPENALGKMQLRSYMNGHSRLGEPQFPFSVDRGFVRSHRMQRKQYRGLSNPQCVHGIEVVRSPNLMVVCELDRKKWVELTGRDLNFSIPLEASDFELWRNLTNTEFELERPPPLKNISHPHPKKSLNVSSLNLSSQSNHSNGEGMDLCPVCSKRRKDFFPHVMHEDFCLPANPHAERGQDVEMHEVEPSWLNEFTGVMKHAYGPVTAAKTIYEDDEGYLIMVSLPFADQQRVKVSWRNNLTHGILKIICVSTARMPYIKRHDRTFKLTDPSPEHCPPGEFIREITLPTRIPEDANLEAYYDETGALLEIMVPKHRVGPEEHEVRVCMRPPHLGANDLLLT</sequence>
<gene>
    <name evidence="3" type="ORF">C4D60_Mb07t18780</name>
</gene>
<evidence type="ECO:0000259" key="1">
    <source>
        <dbReference type="Pfam" id="PF26144"/>
    </source>
</evidence>
<feature type="domain" description="Hsps-like putative alpha-crystallin-like" evidence="1">
    <location>
        <begin position="528"/>
        <end position="636"/>
    </location>
</feature>
<evidence type="ECO:0008006" key="5">
    <source>
        <dbReference type="Google" id="ProtNLM"/>
    </source>
</evidence>
<protein>
    <recommendedName>
        <fullName evidence="5">SHSP domain-containing protein</fullName>
    </recommendedName>
</protein>
<dbReference type="InterPro" id="IPR058354">
    <property type="entry name" value="DUF8041"/>
</dbReference>
<evidence type="ECO:0000313" key="4">
    <source>
        <dbReference type="Proteomes" id="UP000317650"/>
    </source>
</evidence>
<keyword evidence="4" id="KW-1185">Reference proteome</keyword>
<dbReference type="SUPFAM" id="SSF49764">
    <property type="entry name" value="HSP20-like chaperones"/>
    <property type="match status" value="1"/>
</dbReference>
<name>A0A4S8JGK1_MUSBA</name>
<dbReference type="InterPro" id="IPR058937">
    <property type="entry name" value="ACL_Hsps-like_put"/>
</dbReference>
<dbReference type="Proteomes" id="UP000317650">
    <property type="component" value="Chromosome 7"/>
</dbReference>
<dbReference type="CDD" id="cd06464">
    <property type="entry name" value="ACD_sHsps-like"/>
    <property type="match status" value="1"/>
</dbReference>
<evidence type="ECO:0000259" key="2">
    <source>
        <dbReference type="Pfam" id="PF26145"/>
    </source>
</evidence>
<evidence type="ECO:0000313" key="3">
    <source>
        <dbReference type="EMBL" id="THU61011.1"/>
    </source>
</evidence>
<proteinExistence type="predicted"/>
<feature type="domain" description="DUF8041" evidence="2">
    <location>
        <begin position="104"/>
        <end position="201"/>
    </location>
</feature>
<dbReference type="InterPro" id="IPR008978">
    <property type="entry name" value="HSP20-like_chaperone"/>
</dbReference>
<dbReference type="Pfam" id="PF26144">
    <property type="entry name" value="ACL_Hsps-like"/>
    <property type="match status" value="1"/>
</dbReference>
<dbReference type="Pfam" id="PF26145">
    <property type="entry name" value="DUF8041"/>
    <property type="match status" value="2"/>
</dbReference>
<accession>A0A4S8JGK1</accession>
<dbReference type="AlphaFoldDB" id="A0A4S8JGK1"/>
<dbReference type="PANTHER" id="PTHR33981:SF18">
    <property type="entry name" value="OS01G0840200 PROTEIN"/>
    <property type="match status" value="1"/>
</dbReference>
<dbReference type="EMBL" id="PYDT01000005">
    <property type="protein sequence ID" value="THU61011.1"/>
    <property type="molecule type" value="Genomic_DNA"/>
</dbReference>
<dbReference type="PANTHER" id="PTHR33981">
    <property type="entry name" value="EXPRESSED PROTEIN"/>
    <property type="match status" value="1"/>
</dbReference>
<reference evidence="3 4" key="1">
    <citation type="journal article" date="2019" name="Nat. Plants">
        <title>Genome sequencing of Musa balbisiana reveals subgenome evolution and function divergence in polyploid bananas.</title>
        <authorList>
            <person name="Yao X."/>
        </authorList>
    </citation>
    <scope>NUCLEOTIDE SEQUENCE [LARGE SCALE GENOMIC DNA]</scope>
    <source>
        <strain evidence="4">cv. DH-PKW</strain>
        <tissue evidence="3">Leaves</tissue>
    </source>
</reference>
<feature type="domain" description="DUF8041" evidence="2">
    <location>
        <begin position="257"/>
        <end position="422"/>
    </location>
</feature>
<comment type="caution">
    <text evidence="3">The sequence shown here is derived from an EMBL/GenBank/DDBJ whole genome shotgun (WGS) entry which is preliminary data.</text>
</comment>
<organism evidence="3 4">
    <name type="scientific">Musa balbisiana</name>
    <name type="common">Banana</name>
    <dbReference type="NCBI Taxonomy" id="52838"/>
    <lineage>
        <taxon>Eukaryota</taxon>
        <taxon>Viridiplantae</taxon>
        <taxon>Streptophyta</taxon>
        <taxon>Embryophyta</taxon>
        <taxon>Tracheophyta</taxon>
        <taxon>Spermatophyta</taxon>
        <taxon>Magnoliopsida</taxon>
        <taxon>Liliopsida</taxon>
        <taxon>Zingiberales</taxon>
        <taxon>Musaceae</taxon>
        <taxon>Musa</taxon>
    </lineage>
</organism>